<comment type="function">
    <text evidence="1">May be specifically involved in the processing, transport, and/or maturation of the MADH beta-subunit.</text>
</comment>
<name>A0ABX0K3Y5_9PROT</name>
<organism evidence="10 11">
    <name type="scientific">Acetobacter conturbans</name>
    <dbReference type="NCBI Taxonomy" id="1737472"/>
    <lineage>
        <taxon>Bacteria</taxon>
        <taxon>Pseudomonadati</taxon>
        <taxon>Pseudomonadota</taxon>
        <taxon>Alphaproteobacteria</taxon>
        <taxon>Acetobacterales</taxon>
        <taxon>Acetobacteraceae</taxon>
        <taxon>Acetobacter</taxon>
    </lineage>
</organism>
<evidence type="ECO:0000256" key="6">
    <source>
        <dbReference type="ARBA" id="ARBA00022989"/>
    </source>
</evidence>
<gene>
    <name evidence="10" type="ORF">GOB81_09805</name>
</gene>
<comment type="pathway">
    <text evidence="3">One-carbon metabolism; methylamine degradation.</text>
</comment>
<keyword evidence="7 8" id="KW-0472">Membrane</keyword>
<evidence type="ECO:0000256" key="2">
    <source>
        <dbReference type="ARBA" id="ARBA00004141"/>
    </source>
</evidence>
<keyword evidence="11" id="KW-1185">Reference proteome</keyword>
<feature type="domain" description="Methylamine utilisation protein MauE" evidence="9">
    <location>
        <begin position="3"/>
        <end position="129"/>
    </location>
</feature>
<sequence>MMDGLSAFCAGGVGVMFLVAGLAKLREHDLFLGTLASYRLLPSWSFEAVAWGLAVVEVLTGALLLSGLGRSVGALLAALMLVVFALAMGINMMRGHTEISCGCTPGQKGETLSWGLVFRTLGCALPALLPVIAGGHEALALQLEGTGCGIAFWVLWQALHALPSGNAAVTAGEHA</sequence>
<evidence type="ECO:0000259" key="9">
    <source>
        <dbReference type="Pfam" id="PF07291"/>
    </source>
</evidence>
<feature type="transmembrane region" description="Helical" evidence="8">
    <location>
        <begin position="5"/>
        <end position="23"/>
    </location>
</feature>
<evidence type="ECO:0000313" key="11">
    <source>
        <dbReference type="Proteomes" id="UP000631653"/>
    </source>
</evidence>
<dbReference type="EMBL" id="WOSY01000008">
    <property type="protein sequence ID" value="NHN88925.1"/>
    <property type="molecule type" value="Genomic_DNA"/>
</dbReference>
<keyword evidence="6 8" id="KW-1133">Transmembrane helix</keyword>
<proteinExistence type="predicted"/>
<comment type="caution">
    <text evidence="10">The sequence shown here is derived from an EMBL/GenBank/DDBJ whole genome shotgun (WGS) entry which is preliminary data.</text>
</comment>
<evidence type="ECO:0000256" key="8">
    <source>
        <dbReference type="SAM" id="Phobius"/>
    </source>
</evidence>
<evidence type="ECO:0000313" key="10">
    <source>
        <dbReference type="EMBL" id="NHN88925.1"/>
    </source>
</evidence>
<evidence type="ECO:0000256" key="7">
    <source>
        <dbReference type="ARBA" id="ARBA00023136"/>
    </source>
</evidence>
<evidence type="ECO:0000256" key="5">
    <source>
        <dbReference type="ARBA" id="ARBA00022692"/>
    </source>
</evidence>
<dbReference type="InterPro" id="IPR009908">
    <property type="entry name" value="Methylamine_util_MauE"/>
</dbReference>
<feature type="transmembrane region" description="Helical" evidence="8">
    <location>
        <begin position="72"/>
        <end position="93"/>
    </location>
</feature>
<accession>A0ABX0K3Y5</accession>
<keyword evidence="5 8" id="KW-0812">Transmembrane</keyword>
<protein>
    <recommendedName>
        <fullName evidence="4">Methylamine utilization protein MauE</fullName>
    </recommendedName>
</protein>
<evidence type="ECO:0000256" key="4">
    <source>
        <dbReference type="ARBA" id="ARBA00019078"/>
    </source>
</evidence>
<dbReference type="Proteomes" id="UP000631653">
    <property type="component" value="Unassembled WGS sequence"/>
</dbReference>
<reference evidence="10 11" key="1">
    <citation type="journal article" date="2020" name="Int. J. Syst. Evol. Microbiol.">
        <title>Novel acetic acid bacteria from cider fermentations: Acetobacter conturbans sp. nov. and Acetobacter fallax sp. nov.</title>
        <authorList>
            <person name="Sombolestani A.S."/>
            <person name="Cleenwerck I."/>
            <person name="Cnockaert M."/>
            <person name="Borremans W."/>
            <person name="Wieme A.D."/>
            <person name="De Vuyst L."/>
            <person name="Vandamme P."/>
        </authorList>
    </citation>
    <scope>NUCLEOTIDE SEQUENCE [LARGE SCALE GENOMIC DNA]</scope>
    <source>
        <strain evidence="10 11">LMG 1627</strain>
    </source>
</reference>
<evidence type="ECO:0000256" key="3">
    <source>
        <dbReference type="ARBA" id="ARBA00004856"/>
    </source>
</evidence>
<feature type="transmembrane region" description="Helical" evidence="8">
    <location>
        <begin position="43"/>
        <end position="65"/>
    </location>
</feature>
<comment type="subcellular location">
    <subcellularLocation>
        <location evidence="2">Membrane</location>
        <topology evidence="2">Multi-pass membrane protein</topology>
    </subcellularLocation>
</comment>
<dbReference type="Pfam" id="PF07291">
    <property type="entry name" value="MauE"/>
    <property type="match status" value="1"/>
</dbReference>
<evidence type="ECO:0000256" key="1">
    <source>
        <dbReference type="ARBA" id="ARBA00003475"/>
    </source>
</evidence>